<evidence type="ECO:0000259" key="8">
    <source>
        <dbReference type="Pfam" id="PF00482"/>
    </source>
</evidence>
<evidence type="ECO:0000313" key="10">
    <source>
        <dbReference type="Proteomes" id="UP001589833"/>
    </source>
</evidence>
<comment type="subcellular location">
    <subcellularLocation>
        <location evidence="1">Cell membrane</location>
        <topology evidence="1">Multi-pass membrane protein</topology>
    </subcellularLocation>
</comment>
<sequence>MMYFKRRAHNSKHLRTVATSFIRIGRLLEQGYPIEMALRFIQFHVSSNINEQIEQVLIQLKDGHPVHEAFQSFDIPNSIKSFLFFYEQQGQLAQGFTQAGMLLNHREKVMNELTKLLRYPLTLIFLCGLVIVLMFQFVFPHFRSFFTMLSESPPLFTKMFMQLLYLIPYLIMASVIMLLLSTLYILIKMKKWSVKKKIMKLMNIPFCKNHVQNIISYFFSLQLGKLLIAGMTLQEALLQFEKQEYLPFFQQECYQISCELQQGRPFNEILKEKVYFCKELSFVVDNGEKTGYLAVDLQHYSDILFQELENSLQKGLRLVQPILFIIIGGFIFLLFIATLLPMFQMIGAI</sequence>
<dbReference type="InterPro" id="IPR042094">
    <property type="entry name" value="T2SS_GspF_sf"/>
</dbReference>
<keyword evidence="6 7" id="KW-0472">Membrane</keyword>
<feature type="domain" description="Type II secretion system protein GspF" evidence="8">
    <location>
        <begin position="24"/>
        <end position="140"/>
    </location>
</feature>
<dbReference type="RefSeq" id="WP_273848425.1">
    <property type="nucleotide sequence ID" value="NZ_JAQQWT010000086.1"/>
</dbReference>
<feature type="transmembrane region" description="Helical" evidence="7">
    <location>
        <begin position="322"/>
        <end position="343"/>
    </location>
</feature>
<evidence type="ECO:0000256" key="1">
    <source>
        <dbReference type="ARBA" id="ARBA00004651"/>
    </source>
</evidence>
<name>A0ABV6NNA0_9BACI</name>
<dbReference type="PRINTS" id="PR00812">
    <property type="entry name" value="BCTERIALGSPF"/>
</dbReference>
<evidence type="ECO:0000313" key="9">
    <source>
        <dbReference type="EMBL" id="MFC0561934.1"/>
    </source>
</evidence>
<keyword evidence="4 7" id="KW-0812">Transmembrane</keyword>
<evidence type="ECO:0000256" key="6">
    <source>
        <dbReference type="ARBA" id="ARBA00023136"/>
    </source>
</evidence>
<evidence type="ECO:0000256" key="2">
    <source>
        <dbReference type="ARBA" id="ARBA00005745"/>
    </source>
</evidence>
<comment type="caution">
    <text evidence="9">The sequence shown here is derived from an EMBL/GenBank/DDBJ whole genome shotgun (WGS) entry which is preliminary data.</text>
</comment>
<gene>
    <name evidence="9" type="primary">comGB</name>
    <name evidence="9" type="ORF">ACFFH4_23940</name>
</gene>
<dbReference type="InterPro" id="IPR018076">
    <property type="entry name" value="T2SS_GspF_dom"/>
</dbReference>
<proteinExistence type="inferred from homology"/>
<accession>A0ABV6NNA0</accession>
<reference evidence="9 10" key="1">
    <citation type="submission" date="2024-09" db="EMBL/GenBank/DDBJ databases">
        <authorList>
            <person name="Sun Q."/>
            <person name="Mori K."/>
        </authorList>
    </citation>
    <scope>NUCLEOTIDE SEQUENCE [LARGE SCALE GENOMIC DNA]</scope>
    <source>
        <strain evidence="9 10">NCAIM B.02301</strain>
    </source>
</reference>
<keyword evidence="3" id="KW-1003">Cell membrane</keyword>
<dbReference type="Proteomes" id="UP001589833">
    <property type="component" value="Unassembled WGS sequence"/>
</dbReference>
<protein>
    <submittedName>
        <fullName evidence="9">Competence type IV pilus assembly protein ComGB</fullName>
    </submittedName>
</protein>
<evidence type="ECO:0000256" key="4">
    <source>
        <dbReference type="ARBA" id="ARBA00022692"/>
    </source>
</evidence>
<evidence type="ECO:0000256" key="7">
    <source>
        <dbReference type="SAM" id="Phobius"/>
    </source>
</evidence>
<dbReference type="PANTHER" id="PTHR30012">
    <property type="entry name" value="GENERAL SECRETION PATHWAY PROTEIN"/>
    <property type="match status" value="1"/>
</dbReference>
<dbReference type="PANTHER" id="PTHR30012:SF0">
    <property type="entry name" value="TYPE II SECRETION SYSTEM PROTEIN F-RELATED"/>
    <property type="match status" value="1"/>
</dbReference>
<organism evidence="9 10">
    <name type="scientific">Halalkalibacter alkalisediminis</name>
    <dbReference type="NCBI Taxonomy" id="935616"/>
    <lineage>
        <taxon>Bacteria</taxon>
        <taxon>Bacillati</taxon>
        <taxon>Bacillota</taxon>
        <taxon>Bacilli</taxon>
        <taxon>Bacillales</taxon>
        <taxon>Bacillaceae</taxon>
        <taxon>Halalkalibacter</taxon>
    </lineage>
</organism>
<dbReference type="EMBL" id="JBHLTR010000095">
    <property type="protein sequence ID" value="MFC0561934.1"/>
    <property type="molecule type" value="Genomic_DNA"/>
</dbReference>
<keyword evidence="5 7" id="KW-1133">Transmembrane helix</keyword>
<dbReference type="Pfam" id="PF00482">
    <property type="entry name" value="T2SSF"/>
    <property type="match status" value="2"/>
</dbReference>
<feature type="domain" description="Type II secretion system protein GspF" evidence="8">
    <location>
        <begin position="219"/>
        <end position="341"/>
    </location>
</feature>
<evidence type="ECO:0000256" key="3">
    <source>
        <dbReference type="ARBA" id="ARBA00022475"/>
    </source>
</evidence>
<dbReference type="Gene3D" id="1.20.81.30">
    <property type="entry name" value="Type II secretion system (T2SS), domain F"/>
    <property type="match status" value="2"/>
</dbReference>
<feature type="transmembrane region" description="Helical" evidence="7">
    <location>
        <begin position="159"/>
        <end position="187"/>
    </location>
</feature>
<dbReference type="InterPro" id="IPR047692">
    <property type="entry name" value="T4P_ComGB"/>
</dbReference>
<keyword evidence="10" id="KW-1185">Reference proteome</keyword>
<evidence type="ECO:0000256" key="5">
    <source>
        <dbReference type="ARBA" id="ARBA00022989"/>
    </source>
</evidence>
<comment type="similarity">
    <text evidence="2">Belongs to the GSP F family.</text>
</comment>
<dbReference type="InterPro" id="IPR003004">
    <property type="entry name" value="GspF/PilC"/>
</dbReference>
<dbReference type="NCBIfam" id="NF041012">
    <property type="entry name" value="T4P_ComGB"/>
    <property type="match status" value="1"/>
</dbReference>
<feature type="transmembrane region" description="Helical" evidence="7">
    <location>
        <begin position="116"/>
        <end position="139"/>
    </location>
</feature>